<accession>A0A3A3FYF8</accession>
<sequence>MKILIIKDLSSFSEDLAQEAMAAVHGGRMKLPFQRATADSLLTSPQGDPVAVYVDGVLVNSVSTGYAPR</sequence>
<dbReference type="Proteomes" id="UP000266327">
    <property type="component" value="Unassembled WGS sequence"/>
</dbReference>
<dbReference type="OrthoDB" id="8778896at2"/>
<organism evidence="1 2">
    <name type="scientific">Noviherbaspirillum sedimenti</name>
    <dbReference type="NCBI Taxonomy" id="2320865"/>
    <lineage>
        <taxon>Bacteria</taxon>
        <taxon>Pseudomonadati</taxon>
        <taxon>Pseudomonadota</taxon>
        <taxon>Betaproteobacteria</taxon>
        <taxon>Burkholderiales</taxon>
        <taxon>Oxalobacteraceae</taxon>
        <taxon>Noviherbaspirillum</taxon>
    </lineage>
</organism>
<dbReference type="RefSeq" id="WP_119783849.1">
    <property type="nucleotide sequence ID" value="NZ_QYUQ01000002.1"/>
</dbReference>
<evidence type="ECO:0000313" key="1">
    <source>
        <dbReference type="EMBL" id="RJG00395.1"/>
    </source>
</evidence>
<proteinExistence type="predicted"/>
<comment type="caution">
    <text evidence="1">The sequence shown here is derived from an EMBL/GenBank/DDBJ whole genome shotgun (WGS) entry which is preliminary data.</text>
</comment>
<dbReference type="EMBL" id="QYUQ01000002">
    <property type="protein sequence ID" value="RJG00395.1"/>
    <property type="molecule type" value="Genomic_DNA"/>
</dbReference>
<protein>
    <submittedName>
        <fullName evidence="1">Uncharacterized protein</fullName>
    </submittedName>
</protein>
<name>A0A3A3FYF8_9BURK</name>
<keyword evidence="2" id="KW-1185">Reference proteome</keyword>
<evidence type="ECO:0000313" key="2">
    <source>
        <dbReference type="Proteomes" id="UP000266327"/>
    </source>
</evidence>
<reference evidence="2" key="1">
    <citation type="submission" date="2018-09" db="EMBL/GenBank/DDBJ databases">
        <authorList>
            <person name="Zhu H."/>
        </authorList>
    </citation>
    <scope>NUCLEOTIDE SEQUENCE [LARGE SCALE GENOMIC DNA]</scope>
    <source>
        <strain evidence="2">K1S02-23</strain>
    </source>
</reference>
<dbReference type="AlphaFoldDB" id="A0A3A3FYF8"/>
<gene>
    <name evidence="1" type="ORF">D3878_01380</name>
</gene>